<evidence type="ECO:0000256" key="2">
    <source>
        <dbReference type="SAM" id="Phobius"/>
    </source>
</evidence>
<dbReference type="SUPFAM" id="SSF103491">
    <property type="entry name" value="Preprotein translocase SecY subunit"/>
    <property type="match status" value="1"/>
</dbReference>
<evidence type="ECO:0000313" key="3">
    <source>
        <dbReference type="EMBL" id="KAK9844711.1"/>
    </source>
</evidence>
<name>A0AAW1SEV9_9CHLO</name>
<feature type="transmembrane region" description="Helical" evidence="2">
    <location>
        <begin position="411"/>
        <end position="430"/>
    </location>
</feature>
<feature type="transmembrane region" description="Helical" evidence="2">
    <location>
        <begin position="297"/>
        <end position="317"/>
    </location>
</feature>
<feature type="transmembrane region" description="Helical" evidence="2">
    <location>
        <begin position="379"/>
        <end position="399"/>
    </location>
</feature>
<comment type="caution">
    <text evidence="3">The sequence shown here is derived from an EMBL/GenBank/DDBJ whole genome shotgun (WGS) entry which is preliminary data.</text>
</comment>
<evidence type="ECO:0008006" key="5">
    <source>
        <dbReference type="Google" id="ProtNLM"/>
    </source>
</evidence>
<dbReference type="GO" id="GO:0016020">
    <property type="term" value="C:membrane"/>
    <property type="evidence" value="ECO:0007669"/>
    <property type="project" value="InterPro"/>
</dbReference>
<evidence type="ECO:0000313" key="4">
    <source>
        <dbReference type="Proteomes" id="UP001438707"/>
    </source>
</evidence>
<dbReference type="EMBL" id="JALJOS010000001">
    <property type="protein sequence ID" value="KAK9844711.1"/>
    <property type="molecule type" value="Genomic_DNA"/>
</dbReference>
<dbReference type="Gene3D" id="1.10.3370.10">
    <property type="entry name" value="SecY subunit domain"/>
    <property type="match status" value="1"/>
</dbReference>
<dbReference type="PRINTS" id="PR00303">
    <property type="entry name" value="SECYTRNLCASE"/>
</dbReference>
<feature type="transmembrane region" description="Helical" evidence="2">
    <location>
        <begin position="147"/>
        <end position="171"/>
    </location>
</feature>
<feature type="transmembrane region" description="Helical" evidence="2">
    <location>
        <begin position="192"/>
        <end position="209"/>
    </location>
</feature>
<reference evidence="3 4" key="1">
    <citation type="journal article" date="2024" name="Nat. Commun.">
        <title>Phylogenomics reveals the evolutionary origins of lichenization in chlorophyte algae.</title>
        <authorList>
            <person name="Puginier C."/>
            <person name="Libourel C."/>
            <person name="Otte J."/>
            <person name="Skaloud P."/>
            <person name="Haon M."/>
            <person name="Grisel S."/>
            <person name="Petersen M."/>
            <person name="Berrin J.G."/>
            <person name="Delaux P.M."/>
            <person name="Dal Grande F."/>
            <person name="Keller J."/>
        </authorList>
    </citation>
    <scope>NUCLEOTIDE SEQUENCE [LARGE SCALE GENOMIC DNA]</scope>
    <source>
        <strain evidence="3 4">SAG 2145</strain>
    </source>
</reference>
<dbReference type="InterPro" id="IPR002208">
    <property type="entry name" value="SecY/SEC61-alpha"/>
</dbReference>
<feature type="region of interest" description="Disordered" evidence="1">
    <location>
        <begin position="333"/>
        <end position="360"/>
    </location>
</feature>
<keyword evidence="2" id="KW-0812">Transmembrane</keyword>
<dbReference type="Proteomes" id="UP001438707">
    <property type="component" value="Unassembled WGS sequence"/>
</dbReference>
<protein>
    <recommendedName>
        <fullName evidence="5">Preprotein translocase subunit SecY</fullName>
    </recommendedName>
</protein>
<gene>
    <name evidence="3" type="ORF">WJX74_005788</name>
</gene>
<feature type="transmembrane region" description="Helical" evidence="2">
    <location>
        <begin position="258"/>
        <end position="277"/>
    </location>
</feature>
<keyword evidence="2" id="KW-0472">Membrane</keyword>
<feature type="transmembrane region" description="Helical" evidence="2">
    <location>
        <begin position="229"/>
        <end position="246"/>
    </location>
</feature>
<evidence type="ECO:0000256" key="1">
    <source>
        <dbReference type="SAM" id="MobiDB-lite"/>
    </source>
</evidence>
<dbReference type="GO" id="GO:0015031">
    <property type="term" value="P:protein transport"/>
    <property type="evidence" value="ECO:0007669"/>
    <property type="project" value="InterPro"/>
</dbReference>
<dbReference type="InterPro" id="IPR023201">
    <property type="entry name" value="SecY_dom_sf"/>
</dbReference>
<sequence length="564" mass="62629">MSRKLELVVCPVQRLTYAEDCARGPPTPRKLSLNFCLPPSVSRTDRQSRLPCASKRSQAGFLKNLEAYQREWQWQRWLLDRLPWLGTPELLQRVAVTFMFLGILRGMSFVPLPYLDMKAVPDTLMTGFTDFLAPIRGGPSVSRFMDILVMGLGPFFNASIFLSAIMFLGVVPAWKQEMERLQKQGREGAAQIDYMTNLLALLFGTITAVYKGYQLEAYAKPRPPGHGAFPFWTVTAFSLLAGMFMLKQATAEIDEHGLGQGWTMYITAAILSQYPAILQRMLSNFLTLKLPAWKLMLPWGLLAAMSLTTLWLTSLQLREPLRYYSSRSRVMAKQARKPSRPAGGPTFNQKPAAPGGEGQGDIASEGGSYMSLPLLPSGLSALIFGPFTFQLLLMALTFLGSPGRSASALLMQPLAAGMSQVLMVVTAAFVDANGRMTLKSYTTYLSNVAAGAFRKKDGRGGLEPLAPGMQTEAHLMRQANYLRFWSALFLGLISFACLVLDELFIACIGVKPVCSNLLLVFSYVDGILRQMRALVMLPGKRRALQKEQSWFWSRAGQPELWQLP</sequence>
<keyword evidence="4" id="KW-1185">Reference proteome</keyword>
<keyword evidence="2" id="KW-1133">Transmembrane helix</keyword>
<dbReference type="AlphaFoldDB" id="A0AAW1SEV9"/>
<dbReference type="Pfam" id="PF00344">
    <property type="entry name" value="SecY"/>
    <property type="match status" value="1"/>
</dbReference>
<accession>A0AAW1SEV9</accession>
<feature type="transmembrane region" description="Helical" evidence="2">
    <location>
        <begin position="484"/>
        <end position="505"/>
    </location>
</feature>
<proteinExistence type="predicted"/>
<organism evidence="3 4">
    <name type="scientific">Apatococcus lobatus</name>
    <dbReference type="NCBI Taxonomy" id="904363"/>
    <lineage>
        <taxon>Eukaryota</taxon>
        <taxon>Viridiplantae</taxon>
        <taxon>Chlorophyta</taxon>
        <taxon>core chlorophytes</taxon>
        <taxon>Trebouxiophyceae</taxon>
        <taxon>Chlorellales</taxon>
        <taxon>Chlorellaceae</taxon>
        <taxon>Apatococcus</taxon>
    </lineage>
</organism>